<evidence type="ECO:0000313" key="2">
    <source>
        <dbReference type="Proteomes" id="UP000287547"/>
    </source>
</evidence>
<evidence type="ECO:0000313" key="1">
    <source>
        <dbReference type="EMBL" id="RSM73456.1"/>
    </source>
</evidence>
<name>A0A428YUS3_KIBAR</name>
<reference evidence="1 2" key="1">
    <citation type="submission" date="2018-05" db="EMBL/GenBank/DDBJ databases">
        <title>Evolution of GPA BGCs.</title>
        <authorList>
            <person name="Waglechner N."/>
            <person name="Wright G.D."/>
        </authorList>
    </citation>
    <scope>NUCLEOTIDE SEQUENCE [LARGE SCALE GENOMIC DNA]</scope>
    <source>
        <strain evidence="1 2">A82846</strain>
    </source>
</reference>
<dbReference type="EMBL" id="QHKI01000056">
    <property type="protein sequence ID" value="RSM73456.1"/>
    <property type="molecule type" value="Genomic_DNA"/>
</dbReference>
<dbReference type="RefSeq" id="WP_037253819.1">
    <property type="nucleotide sequence ID" value="NZ_QHKI01000056.1"/>
</dbReference>
<comment type="caution">
    <text evidence="1">The sequence shown here is derived from an EMBL/GenBank/DDBJ whole genome shotgun (WGS) entry which is preliminary data.</text>
</comment>
<protein>
    <submittedName>
        <fullName evidence="1">Uncharacterized protein</fullName>
    </submittedName>
</protein>
<organism evidence="1 2">
    <name type="scientific">Kibdelosporangium aridum</name>
    <dbReference type="NCBI Taxonomy" id="2030"/>
    <lineage>
        <taxon>Bacteria</taxon>
        <taxon>Bacillati</taxon>
        <taxon>Actinomycetota</taxon>
        <taxon>Actinomycetes</taxon>
        <taxon>Pseudonocardiales</taxon>
        <taxon>Pseudonocardiaceae</taxon>
        <taxon>Kibdelosporangium</taxon>
    </lineage>
</organism>
<accession>A0A428YUS3</accession>
<proteinExistence type="predicted"/>
<sequence length="196" mass="21014">MSFPTLAVVADLEAYLKRSLDAAETNQAQLMLAAASAVIREETGQVFSRATSTFKLVINPYDEWVTLPQQPVISVASVLLNGSALTDWTAVNGRIYRACGWFPLNTGAILTPPPTLTITCTHGYATVPDDAKLATVLLVNAAMNGDVPVRSEQIGDYSITYADIEPGSHLGLTVEALKARYRVGRSSTVGVGNSWR</sequence>
<dbReference type="OrthoDB" id="3628853at2"/>
<gene>
    <name evidence="1" type="ORF">DMH04_41325</name>
</gene>
<dbReference type="AlphaFoldDB" id="A0A428YUS3"/>
<dbReference type="Proteomes" id="UP000287547">
    <property type="component" value="Unassembled WGS sequence"/>
</dbReference>